<organism evidence="2 6">
    <name type="scientific">Odocoileus virginianus</name>
    <name type="common">White-tailed deer</name>
    <dbReference type="NCBI Taxonomy" id="9874"/>
    <lineage>
        <taxon>Eukaryota</taxon>
        <taxon>Metazoa</taxon>
        <taxon>Chordata</taxon>
        <taxon>Craniata</taxon>
        <taxon>Vertebrata</taxon>
        <taxon>Euteleostomi</taxon>
        <taxon>Mammalia</taxon>
        <taxon>Eutheria</taxon>
        <taxon>Laurasiatheria</taxon>
        <taxon>Artiodactyla</taxon>
        <taxon>Ruminantia</taxon>
        <taxon>Pecora</taxon>
        <taxon>Cervidae</taxon>
        <taxon>Odocoileinae</taxon>
        <taxon>Odocoileus</taxon>
    </lineage>
</organism>
<feature type="region of interest" description="Disordered" evidence="1">
    <location>
        <begin position="109"/>
        <end position="136"/>
    </location>
</feature>
<keyword evidence="2" id="KW-1185">Reference proteome</keyword>
<dbReference type="RefSeq" id="XP_070308104.1">
    <property type="nucleotide sequence ID" value="XM_070452003.1"/>
</dbReference>
<reference evidence="3 4" key="2">
    <citation type="submission" date="2025-05" db="UniProtKB">
        <authorList>
            <consortium name="RefSeq"/>
        </authorList>
    </citation>
    <scope>IDENTIFICATION</scope>
    <source>
        <tissue evidence="3 4">Tongue muscle</tissue>
    </source>
</reference>
<feature type="compositionally biased region" description="Basic residues" evidence="1">
    <location>
        <begin position="39"/>
        <end position="51"/>
    </location>
</feature>
<feature type="compositionally biased region" description="Pro residues" evidence="1">
    <location>
        <begin position="12"/>
        <end position="36"/>
    </location>
</feature>
<evidence type="ECO:0000313" key="2">
    <source>
        <dbReference type="Proteomes" id="UP001652640"/>
    </source>
</evidence>
<dbReference type="RefSeq" id="XP_070308105.1">
    <property type="nucleotide sequence ID" value="XM_070452004.1"/>
</dbReference>
<gene>
    <name evidence="3 4 5 6 7 8" type="primary">LOC139030200</name>
</gene>
<dbReference type="RefSeq" id="XP_070308100.1">
    <property type="nucleotide sequence ID" value="XM_070451999.1"/>
</dbReference>
<dbReference type="PRINTS" id="PR00049">
    <property type="entry name" value="WILMSTUMOUR"/>
</dbReference>
<feature type="region of interest" description="Disordered" evidence="1">
    <location>
        <begin position="1"/>
        <end position="81"/>
    </location>
</feature>
<name>A0ABM4GXQ4_ODOVR</name>
<reference evidence="2" key="1">
    <citation type="journal article" date="2022" name="J. Hered.">
        <title>A De Novo Chromosome-Level Genome Assembly of the White-Tailed Deer, Odocoileus Virginianus.</title>
        <authorList>
            <person name="London E.W."/>
            <person name="Roca A.L."/>
            <person name="Novakofski J.E."/>
            <person name="Mateus-Pinilla N.E."/>
        </authorList>
    </citation>
    <scope>NUCLEOTIDE SEQUENCE [LARGE SCALE GENOMIC DNA]</scope>
</reference>
<accession>A0ABM4GXQ4</accession>
<evidence type="ECO:0000313" key="3">
    <source>
        <dbReference type="RefSeq" id="XP_070308100.1"/>
    </source>
</evidence>
<evidence type="ECO:0000313" key="7">
    <source>
        <dbReference type="RefSeq" id="XP_070308104.1"/>
    </source>
</evidence>
<sequence length="136" mass="14411">MLAMSPPAADSYPPPPPPLRPPPPPPPLPPPPPPPAIHTRAHERCHCHRDRRTIFSVESPPRPATKMAPGPRMRTTLTRPGGAAAPVVTSYASAANLRRVVRRVSALLRPRGSAPPASGARRVRLPRGPGLPGPHG</sequence>
<dbReference type="GeneID" id="139030200"/>
<evidence type="ECO:0000313" key="8">
    <source>
        <dbReference type="RefSeq" id="XP_070308105.1"/>
    </source>
</evidence>
<dbReference type="RefSeq" id="XP_070308102.1">
    <property type="nucleotide sequence ID" value="XM_070452001.1"/>
</dbReference>
<dbReference type="Proteomes" id="UP001652640">
    <property type="component" value="Chromosome 21"/>
</dbReference>
<evidence type="ECO:0000313" key="5">
    <source>
        <dbReference type="RefSeq" id="XP_070308102.1"/>
    </source>
</evidence>
<dbReference type="RefSeq" id="XP_070308101.1">
    <property type="nucleotide sequence ID" value="XM_070452000.1"/>
</dbReference>
<proteinExistence type="predicted"/>
<evidence type="ECO:0000313" key="6">
    <source>
        <dbReference type="RefSeq" id="XP_070308103.1"/>
    </source>
</evidence>
<evidence type="ECO:0000313" key="4">
    <source>
        <dbReference type="RefSeq" id="XP_070308101.1"/>
    </source>
</evidence>
<evidence type="ECO:0000256" key="1">
    <source>
        <dbReference type="SAM" id="MobiDB-lite"/>
    </source>
</evidence>
<protein>
    <submittedName>
        <fullName evidence="3 4">Protein enabled homolog</fullName>
    </submittedName>
</protein>
<dbReference type="RefSeq" id="XP_070308103.1">
    <property type="nucleotide sequence ID" value="XM_070452002.1"/>
</dbReference>